<reference evidence="2 3" key="1">
    <citation type="submission" date="2024-02" db="EMBL/GenBank/DDBJ databases">
        <title>De novo assembly and annotation of 12 fungi associated with fruit tree decline syndrome in Ontario, Canada.</title>
        <authorList>
            <person name="Sulman M."/>
            <person name="Ellouze W."/>
            <person name="Ilyukhin E."/>
        </authorList>
    </citation>
    <scope>NUCLEOTIDE SEQUENCE [LARGE SCALE GENOMIC DNA]</scope>
    <source>
        <strain evidence="2 3">M42-189</strain>
    </source>
</reference>
<evidence type="ECO:0000313" key="3">
    <source>
        <dbReference type="Proteomes" id="UP001521785"/>
    </source>
</evidence>
<evidence type="ECO:0000256" key="1">
    <source>
        <dbReference type="SAM" id="MobiDB-lite"/>
    </source>
</evidence>
<organism evidence="2 3">
    <name type="scientific">Paraconiothyrium brasiliense</name>
    <dbReference type="NCBI Taxonomy" id="300254"/>
    <lineage>
        <taxon>Eukaryota</taxon>
        <taxon>Fungi</taxon>
        <taxon>Dikarya</taxon>
        <taxon>Ascomycota</taxon>
        <taxon>Pezizomycotina</taxon>
        <taxon>Dothideomycetes</taxon>
        <taxon>Pleosporomycetidae</taxon>
        <taxon>Pleosporales</taxon>
        <taxon>Massarineae</taxon>
        <taxon>Didymosphaeriaceae</taxon>
        <taxon>Paraconiothyrium</taxon>
    </lineage>
</organism>
<gene>
    <name evidence="2" type="ORF">SLS60_004924</name>
</gene>
<evidence type="ECO:0000313" key="2">
    <source>
        <dbReference type="EMBL" id="KAL1605376.1"/>
    </source>
</evidence>
<comment type="caution">
    <text evidence="2">The sequence shown here is derived from an EMBL/GenBank/DDBJ whole genome shotgun (WGS) entry which is preliminary data.</text>
</comment>
<feature type="region of interest" description="Disordered" evidence="1">
    <location>
        <begin position="50"/>
        <end position="81"/>
    </location>
</feature>
<accession>A0ABR3RLQ9</accession>
<sequence>MPDILSSNFRPHRVGVGLPREELAFYEAQQNAEVFNNHLSEVYQRHHLEMSGPFKRPSNPAYKGPYKKPAGTANQGEPSPIVYTDRALQKSRMTNATRKALGPSWHPNDHRNDGMDDYGVPKASDLNCPSEWEAPIPDKYLQDFNRTWYEDDEDNDADQLLADMTSNAHAPWRNHLPLRPMYGPGGDLRTTSRYFGKTDITKWDEATREADLTHSSVSVEPGPFVRPEPQSFFSWSDSSTQEIRGKRLRKSFRENLGWLCYSE</sequence>
<keyword evidence="3" id="KW-1185">Reference proteome</keyword>
<protein>
    <submittedName>
        <fullName evidence="2">Uncharacterized protein</fullName>
    </submittedName>
</protein>
<dbReference type="Proteomes" id="UP001521785">
    <property type="component" value="Unassembled WGS sequence"/>
</dbReference>
<proteinExistence type="predicted"/>
<dbReference type="EMBL" id="JAKJXO020000005">
    <property type="protein sequence ID" value="KAL1605376.1"/>
    <property type="molecule type" value="Genomic_DNA"/>
</dbReference>
<name>A0ABR3RLQ9_9PLEO</name>